<sequence>MNLIKQNALLLSSNLVTTSFQDEKRGINVGMLLIEELLGGFRYCICLCIELYSGRSVLFVLDVGSKTYQKGPPISAIMVVEK</sequence>
<protein>
    <submittedName>
        <fullName evidence="1">Uncharacterized protein</fullName>
    </submittedName>
</protein>
<dbReference type="Proteomes" id="UP000054928">
    <property type="component" value="Unassembled WGS sequence"/>
</dbReference>
<evidence type="ECO:0000313" key="2">
    <source>
        <dbReference type="Proteomes" id="UP000054928"/>
    </source>
</evidence>
<dbReference type="AlphaFoldDB" id="A0A0P1A9K6"/>
<dbReference type="EMBL" id="CCYD01000286">
    <property type="protein sequence ID" value="CEG37418.1"/>
    <property type="molecule type" value="Genomic_DNA"/>
</dbReference>
<keyword evidence="2" id="KW-1185">Reference proteome</keyword>
<reference evidence="2" key="1">
    <citation type="submission" date="2014-09" db="EMBL/GenBank/DDBJ databases">
        <authorList>
            <person name="Sharma Rahul"/>
            <person name="Thines Marco"/>
        </authorList>
    </citation>
    <scope>NUCLEOTIDE SEQUENCE [LARGE SCALE GENOMIC DNA]</scope>
</reference>
<name>A0A0P1A9K6_PLAHL</name>
<evidence type="ECO:0000313" key="1">
    <source>
        <dbReference type="EMBL" id="CEG37418.1"/>
    </source>
</evidence>
<dbReference type="RefSeq" id="XP_024573787.1">
    <property type="nucleotide sequence ID" value="XM_024722741.1"/>
</dbReference>
<accession>A0A0P1A9K6</accession>
<organism evidence="1 2">
    <name type="scientific">Plasmopara halstedii</name>
    <name type="common">Downy mildew of sunflower</name>
    <dbReference type="NCBI Taxonomy" id="4781"/>
    <lineage>
        <taxon>Eukaryota</taxon>
        <taxon>Sar</taxon>
        <taxon>Stramenopiles</taxon>
        <taxon>Oomycota</taxon>
        <taxon>Peronosporomycetes</taxon>
        <taxon>Peronosporales</taxon>
        <taxon>Peronosporaceae</taxon>
        <taxon>Plasmopara</taxon>
    </lineage>
</organism>
<dbReference type="GeneID" id="36400067"/>
<proteinExistence type="predicted"/>